<sequence>MFCIESLETTLDKERKWKMLEDVISSLQNVLIYMVLLGVTCFIQKKLDSI</sequence>
<keyword evidence="1" id="KW-1133">Transmembrane helix</keyword>
<organism evidence="2 3">
    <name type="scientific">Phocoena sinus</name>
    <name type="common">Vaquita</name>
    <dbReference type="NCBI Taxonomy" id="42100"/>
    <lineage>
        <taxon>Eukaryota</taxon>
        <taxon>Metazoa</taxon>
        <taxon>Chordata</taxon>
        <taxon>Craniata</taxon>
        <taxon>Vertebrata</taxon>
        <taxon>Euteleostomi</taxon>
        <taxon>Mammalia</taxon>
        <taxon>Eutheria</taxon>
        <taxon>Laurasiatheria</taxon>
        <taxon>Artiodactyla</taxon>
        <taxon>Whippomorpha</taxon>
        <taxon>Cetacea</taxon>
        <taxon>Odontoceti</taxon>
        <taxon>Phocoenidae</taxon>
        <taxon>Phocoena</taxon>
    </lineage>
</organism>
<dbReference type="GO" id="GO:0005742">
    <property type="term" value="C:mitochondrial outer membrane translocase complex"/>
    <property type="evidence" value="ECO:0007669"/>
    <property type="project" value="InterPro"/>
</dbReference>
<dbReference type="KEGG" id="psiu:116759374"/>
<dbReference type="GeneTree" id="ENSGT00990000210481"/>
<reference evidence="2" key="1">
    <citation type="submission" date="2019-08" db="EMBL/GenBank/DDBJ databases">
        <title>Phocoena sinus (Vaquita) genome, mPhoSin1, primary haplotype.</title>
        <authorList>
            <person name="Morin P."/>
            <person name="Mountcastle J."/>
            <person name="Fungtammasan C."/>
            <person name="Rhie A."/>
            <person name="Rojas-Bracho L."/>
            <person name="Smith C.R."/>
            <person name="Taylor B.L."/>
            <person name="Gulland F.M.D."/>
            <person name="Musser W."/>
            <person name="Houck M."/>
            <person name="Haase B."/>
            <person name="Paez S."/>
            <person name="Howe K."/>
            <person name="Torrance J."/>
            <person name="Formenti G."/>
            <person name="Phillippy A."/>
            <person name="Ryder O."/>
            <person name="Jarvis E.D."/>
            <person name="Fedrigo O."/>
        </authorList>
    </citation>
    <scope>NUCLEOTIDE SEQUENCE [LARGE SCALE GENOMIC DNA]</scope>
</reference>
<dbReference type="InterPro" id="IPR029179">
    <property type="entry name" value="TOMM5_metazoa"/>
</dbReference>
<dbReference type="GeneID" id="116759374"/>
<keyword evidence="1" id="KW-0812">Transmembrane</keyword>
<dbReference type="PANTHER" id="PTHR28436">
    <property type="entry name" value="MITOCHONDRIAL IMPORT RECEPTOR SUBUNIT TOM5 HOMOLOG"/>
    <property type="match status" value="1"/>
</dbReference>
<dbReference type="Ensembl" id="ENSPSNT00000032288.1">
    <property type="protein sequence ID" value="ENSPSNP00000028766.1"/>
    <property type="gene ID" value="ENSPSNG00000020858.1"/>
</dbReference>
<dbReference type="Proteomes" id="UP000694554">
    <property type="component" value="Chromosome 9"/>
</dbReference>
<feature type="transmembrane region" description="Helical" evidence="1">
    <location>
        <begin position="23"/>
        <end position="43"/>
    </location>
</feature>
<gene>
    <name evidence="2" type="primary">LOC116759374</name>
</gene>
<accession>A0A8C9CQK7</accession>
<keyword evidence="3" id="KW-1185">Reference proteome</keyword>
<protein>
    <submittedName>
        <fullName evidence="2">Mitochondrial import receptor subunit TOM5 homolog</fullName>
    </submittedName>
</protein>
<name>A0A8C9CQK7_PHOSS</name>
<evidence type="ECO:0000256" key="1">
    <source>
        <dbReference type="SAM" id="Phobius"/>
    </source>
</evidence>
<reference evidence="2" key="2">
    <citation type="submission" date="2025-08" db="UniProtKB">
        <authorList>
            <consortium name="Ensembl"/>
        </authorList>
    </citation>
    <scope>IDENTIFICATION</scope>
</reference>
<proteinExistence type="predicted"/>
<dbReference type="RefSeq" id="XP_032498948.1">
    <property type="nucleotide sequence ID" value="XM_032643057.1"/>
</dbReference>
<dbReference type="AlphaFoldDB" id="A0A8C9CQK7"/>
<keyword evidence="1" id="KW-0472">Membrane</keyword>
<dbReference type="PANTHER" id="PTHR28436:SF1">
    <property type="entry name" value="MITOCHONDRIAL IMPORT RECEPTOR SUBUNIT TOM5 HOMOLOG"/>
    <property type="match status" value="1"/>
</dbReference>
<reference evidence="2" key="3">
    <citation type="submission" date="2025-09" db="UniProtKB">
        <authorList>
            <consortium name="Ensembl"/>
        </authorList>
    </citation>
    <scope>IDENTIFICATION</scope>
</reference>
<evidence type="ECO:0000313" key="3">
    <source>
        <dbReference type="Proteomes" id="UP000694554"/>
    </source>
</evidence>
<evidence type="ECO:0000313" key="2">
    <source>
        <dbReference type="Ensembl" id="ENSPSNP00000028766.1"/>
    </source>
</evidence>